<reference evidence="2" key="1">
    <citation type="journal article" date="2010" name="Int. J. Syst. Evol. Microbiol.">
        <title>Porticoccus litoralis gen. nov., sp. nov., a gammaproteobacterium isolated from the Yellow Sea.</title>
        <authorList>
            <person name="Oh H.M."/>
            <person name="Kim H."/>
            <person name="Kim K.M."/>
            <person name="Min G.S."/>
            <person name="Cho J.C."/>
        </authorList>
    </citation>
    <scope>NUCLEOTIDE SEQUENCE</scope>
    <source>
        <strain evidence="2">DSM 25064</strain>
    </source>
</reference>
<keyword evidence="3" id="KW-1185">Reference proteome</keyword>
<dbReference type="InterPro" id="IPR002178">
    <property type="entry name" value="PTS_EIIA_type-2_dom"/>
</dbReference>
<dbReference type="RefSeq" id="WP_305169587.1">
    <property type="nucleotide sequence ID" value="NZ_JAUUUU010000001.1"/>
</dbReference>
<dbReference type="InterPro" id="IPR051541">
    <property type="entry name" value="PTS_SugarTrans_NitroReg"/>
</dbReference>
<dbReference type="GO" id="GO:0030295">
    <property type="term" value="F:protein kinase activator activity"/>
    <property type="evidence" value="ECO:0007669"/>
    <property type="project" value="TreeGrafter"/>
</dbReference>
<name>A0AAW8B2T4_9GAMM</name>
<dbReference type="NCBIfam" id="TIGR01419">
    <property type="entry name" value="nitro_reg_IIA"/>
    <property type="match status" value="1"/>
</dbReference>
<comment type="caution">
    <text evidence="2">The sequence shown here is derived from an EMBL/GenBank/DDBJ whole genome shotgun (WGS) entry which is preliminary data.</text>
</comment>
<dbReference type="InterPro" id="IPR006320">
    <property type="entry name" value="PTS_Nitro_regul"/>
</dbReference>
<feature type="domain" description="PTS EIIA type-2" evidence="1">
    <location>
        <begin position="5"/>
        <end position="149"/>
    </location>
</feature>
<accession>A0AAW8B2T4</accession>
<dbReference type="Pfam" id="PF00359">
    <property type="entry name" value="PTS_EIIA_2"/>
    <property type="match status" value="1"/>
</dbReference>
<dbReference type="GO" id="GO:0009401">
    <property type="term" value="P:phosphoenolpyruvate-dependent sugar phosphotransferase system"/>
    <property type="evidence" value="ECO:0007669"/>
    <property type="project" value="InterPro"/>
</dbReference>
<reference evidence="2" key="2">
    <citation type="submission" date="2023-08" db="EMBL/GenBank/DDBJ databases">
        <authorList>
            <person name="Luo J."/>
        </authorList>
    </citation>
    <scope>NUCLEOTIDE SEQUENCE</scope>
    <source>
        <strain evidence="2">DSM 25064</strain>
    </source>
</reference>
<dbReference type="AlphaFoldDB" id="A0AAW8B2T4"/>
<dbReference type="EMBL" id="JAUUUU010000001">
    <property type="protein sequence ID" value="MDP1520074.1"/>
    <property type="molecule type" value="Genomic_DNA"/>
</dbReference>
<dbReference type="Gene3D" id="3.40.930.10">
    <property type="entry name" value="Mannitol-specific EII, Chain A"/>
    <property type="match status" value="1"/>
</dbReference>
<dbReference type="CDD" id="cd00211">
    <property type="entry name" value="PTS_IIA_fru"/>
    <property type="match status" value="1"/>
</dbReference>
<proteinExistence type="predicted"/>
<dbReference type="PANTHER" id="PTHR47738">
    <property type="entry name" value="PTS SYSTEM FRUCTOSE-LIKE EIIA COMPONENT-RELATED"/>
    <property type="match status" value="1"/>
</dbReference>
<dbReference type="InterPro" id="IPR016152">
    <property type="entry name" value="PTrfase/Anion_transptr"/>
</dbReference>
<dbReference type="SUPFAM" id="SSF55804">
    <property type="entry name" value="Phoshotransferase/anion transport protein"/>
    <property type="match status" value="1"/>
</dbReference>
<gene>
    <name evidence="2" type="primary">ptsN</name>
    <name evidence="2" type="ORF">Q8A57_03745</name>
</gene>
<protein>
    <submittedName>
        <fullName evidence="2">PTS IIA-like nitrogen regulatory protein PtsN</fullName>
    </submittedName>
</protein>
<dbReference type="PANTHER" id="PTHR47738:SF1">
    <property type="entry name" value="NITROGEN REGULATORY PROTEIN"/>
    <property type="match status" value="1"/>
</dbReference>
<sequence length="150" mass="16430">MKLTDVLPPENVVADAPGGSKKRVLENLSSFLSERMDTVTADELYQGLLSRERLGSTGIGEGVAIPHCRLGGCEKITAALIKLQEPVDFDSIDGEEVDLIFALIVPEEQNDQHLQILSAIAELLQDETVRNQLRQADSNDALYRIAVNET</sequence>
<evidence type="ECO:0000313" key="2">
    <source>
        <dbReference type="EMBL" id="MDP1520074.1"/>
    </source>
</evidence>
<dbReference type="PROSITE" id="PS51094">
    <property type="entry name" value="PTS_EIIA_TYPE_2"/>
    <property type="match status" value="1"/>
</dbReference>
<dbReference type="Proteomes" id="UP001178354">
    <property type="component" value="Unassembled WGS sequence"/>
</dbReference>
<organism evidence="2 3">
    <name type="scientific">Porticoccus litoralis</name>
    <dbReference type="NCBI Taxonomy" id="434086"/>
    <lineage>
        <taxon>Bacteria</taxon>
        <taxon>Pseudomonadati</taxon>
        <taxon>Pseudomonadota</taxon>
        <taxon>Gammaproteobacteria</taxon>
        <taxon>Cellvibrionales</taxon>
        <taxon>Porticoccaceae</taxon>
        <taxon>Porticoccus</taxon>
    </lineage>
</organism>
<evidence type="ECO:0000313" key="3">
    <source>
        <dbReference type="Proteomes" id="UP001178354"/>
    </source>
</evidence>
<evidence type="ECO:0000259" key="1">
    <source>
        <dbReference type="PROSITE" id="PS51094"/>
    </source>
</evidence>
<dbReference type="GO" id="GO:0008982">
    <property type="term" value="F:protein-N(PI)-phosphohistidine-sugar phosphotransferase activity"/>
    <property type="evidence" value="ECO:0007669"/>
    <property type="project" value="InterPro"/>
</dbReference>